<comment type="caution">
    <text evidence="1">The sequence shown here is derived from an EMBL/GenBank/DDBJ whole genome shotgun (WGS) entry which is preliminary data.</text>
</comment>
<proteinExistence type="predicted"/>
<keyword evidence="2" id="KW-1185">Reference proteome</keyword>
<accession>A0ABS4ZEZ0</accession>
<evidence type="ECO:0008006" key="3">
    <source>
        <dbReference type="Google" id="ProtNLM"/>
    </source>
</evidence>
<dbReference type="Gene3D" id="3.40.710.10">
    <property type="entry name" value="DD-peptidase/beta-lactamase superfamily"/>
    <property type="match status" value="1"/>
</dbReference>
<dbReference type="Proteomes" id="UP001519362">
    <property type="component" value="Unassembled WGS sequence"/>
</dbReference>
<organism evidence="1 2">
    <name type="scientific">Microbacterium amylolyticum</name>
    <dbReference type="NCBI Taxonomy" id="936337"/>
    <lineage>
        <taxon>Bacteria</taxon>
        <taxon>Bacillati</taxon>
        <taxon>Actinomycetota</taxon>
        <taxon>Actinomycetes</taxon>
        <taxon>Micrococcales</taxon>
        <taxon>Microbacteriaceae</taxon>
        <taxon>Microbacterium</taxon>
    </lineage>
</organism>
<protein>
    <recommendedName>
        <fullName evidence="3">Serine hydrolase</fullName>
    </recommendedName>
</protein>
<name>A0ABS4ZEZ0_9MICO</name>
<sequence length="59" mass="6243">MDVARLAFLDRHIQDGTIPGAVASYGRTLDPVARGAADSGGAPIRTDAIFRVQSMTKPM</sequence>
<dbReference type="InterPro" id="IPR012338">
    <property type="entry name" value="Beta-lactam/transpept-like"/>
</dbReference>
<dbReference type="EMBL" id="JAGIOL010000001">
    <property type="protein sequence ID" value="MBP2435603.1"/>
    <property type="molecule type" value="Genomic_DNA"/>
</dbReference>
<evidence type="ECO:0000313" key="1">
    <source>
        <dbReference type="EMBL" id="MBP2435603.1"/>
    </source>
</evidence>
<reference evidence="1 2" key="1">
    <citation type="submission" date="2021-03" db="EMBL/GenBank/DDBJ databases">
        <title>Sequencing the genomes of 1000 actinobacteria strains.</title>
        <authorList>
            <person name="Klenk H.-P."/>
        </authorList>
    </citation>
    <scope>NUCLEOTIDE SEQUENCE [LARGE SCALE GENOMIC DNA]</scope>
    <source>
        <strain evidence="1 2">DSM 24221</strain>
    </source>
</reference>
<evidence type="ECO:0000313" key="2">
    <source>
        <dbReference type="Proteomes" id="UP001519362"/>
    </source>
</evidence>
<gene>
    <name evidence="1" type="ORF">JOF34_000189</name>
</gene>
<dbReference type="SUPFAM" id="SSF56601">
    <property type="entry name" value="beta-lactamase/transpeptidase-like"/>
    <property type="match status" value="1"/>
</dbReference>
<dbReference type="RefSeq" id="WP_165132404.1">
    <property type="nucleotide sequence ID" value="NZ_CP049253.1"/>
</dbReference>